<gene>
    <name evidence="1" type="ORF">BCR36DRAFT_417104</name>
</gene>
<dbReference type="OrthoDB" id="10605738at2759"/>
<reference evidence="1 2" key="2">
    <citation type="submission" date="2016-08" db="EMBL/GenBank/DDBJ databases">
        <title>Pervasive Adenine N6-methylation of Active Genes in Fungi.</title>
        <authorList>
            <consortium name="DOE Joint Genome Institute"/>
            <person name="Mondo S.J."/>
            <person name="Dannebaum R.O."/>
            <person name="Kuo R.C."/>
            <person name="Labutti K."/>
            <person name="Haridas S."/>
            <person name="Kuo A."/>
            <person name="Salamov A."/>
            <person name="Ahrendt S.R."/>
            <person name="Lipzen A."/>
            <person name="Sullivan W."/>
            <person name="Andreopoulos W.B."/>
            <person name="Clum A."/>
            <person name="Lindquist E."/>
            <person name="Daum C."/>
            <person name="Ramamoorthy G.K."/>
            <person name="Gryganskyi A."/>
            <person name="Culley D."/>
            <person name="Magnuson J.K."/>
            <person name="James T.Y."/>
            <person name="O'Malley M.A."/>
            <person name="Stajich J.E."/>
            <person name="Spatafora J.W."/>
            <person name="Visel A."/>
            <person name="Grigoriev I.V."/>
        </authorList>
    </citation>
    <scope>NUCLEOTIDE SEQUENCE [LARGE SCALE GENOMIC DNA]</scope>
    <source>
        <strain evidence="2">finn</strain>
    </source>
</reference>
<organism evidence="1 2">
    <name type="scientific">Piromyces finnis</name>
    <dbReference type="NCBI Taxonomy" id="1754191"/>
    <lineage>
        <taxon>Eukaryota</taxon>
        <taxon>Fungi</taxon>
        <taxon>Fungi incertae sedis</taxon>
        <taxon>Chytridiomycota</taxon>
        <taxon>Chytridiomycota incertae sedis</taxon>
        <taxon>Neocallimastigomycetes</taxon>
        <taxon>Neocallimastigales</taxon>
        <taxon>Neocallimastigaceae</taxon>
        <taxon>Piromyces</taxon>
    </lineage>
</organism>
<dbReference type="GO" id="GO:0008861">
    <property type="term" value="F:formate C-acetyltransferase activity"/>
    <property type="evidence" value="ECO:0007669"/>
    <property type="project" value="TreeGrafter"/>
</dbReference>
<evidence type="ECO:0000313" key="1">
    <source>
        <dbReference type="EMBL" id="ORX37466.1"/>
    </source>
</evidence>
<sequence length="111" mass="13157">MESLTLNQVNYYHYYHCFYCFIYLYSIQNKSYATQVESEIADDAMKKSEIDVEGWIKKHYTPYEGDATFLEGPTEKTKKLFAKAEQYLAKERENGGLYDVDTSYSFNYHFS</sequence>
<evidence type="ECO:0000313" key="2">
    <source>
        <dbReference type="Proteomes" id="UP000193719"/>
    </source>
</evidence>
<dbReference type="PANTHER" id="PTHR30191">
    <property type="entry name" value="FORMATE ACETYLTRANSFERASE"/>
    <property type="match status" value="1"/>
</dbReference>
<comment type="caution">
    <text evidence="1">The sequence shown here is derived from an EMBL/GenBank/DDBJ whole genome shotgun (WGS) entry which is preliminary data.</text>
</comment>
<accession>A0A1Y1UJ07</accession>
<dbReference type="Proteomes" id="UP000193719">
    <property type="component" value="Unassembled WGS sequence"/>
</dbReference>
<dbReference type="AlphaFoldDB" id="A0A1Y1UJ07"/>
<keyword evidence="2" id="KW-1185">Reference proteome</keyword>
<dbReference type="GO" id="GO:0005829">
    <property type="term" value="C:cytosol"/>
    <property type="evidence" value="ECO:0007669"/>
    <property type="project" value="TreeGrafter"/>
</dbReference>
<dbReference type="EMBL" id="MCFH01000138">
    <property type="protein sequence ID" value="ORX37466.1"/>
    <property type="molecule type" value="Genomic_DNA"/>
</dbReference>
<dbReference type="Gene3D" id="3.20.70.20">
    <property type="match status" value="1"/>
</dbReference>
<reference evidence="1 2" key="1">
    <citation type="submission" date="2016-08" db="EMBL/GenBank/DDBJ databases">
        <title>Genomes of anaerobic fungi encode conserved fungal cellulosomes for biomass hydrolysis.</title>
        <authorList>
            <consortium name="DOE Joint Genome Institute"/>
            <person name="Haitjema C.H."/>
            <person name="Gilmore S.P."/>
            <person name="Henske J.K."/>
            <person name="Solomon K.V."/>
            <person name="De Groot R."/>
            <person name="Kuo A."/>
            <person name="Mondo S.J."/>
            <person name="Salamov A.A."/>
            <person name="Labutti K."/>
            <person name="Zhao Z."/>
            <person name="Chiniquy J."/>
            <person name="Barry K."/>
            <person name="Brewer H.M."/>
            <person name="Purvine S.O."/>
            <person name="Wright A.T."/>
            <person name="Boxma B."/>
            <person name="Van Alen T."/>
            <person name="Hackstein J.H."/>
            <person name="Baker S.E."/>
            <person name="Grigoriev I.V."/>
            <person name="O'Malley M.A."/>
        </authorList>
    </citation>
    <scope>NUCLEOTIDE SEQUENCE [LARGE SCALE GENOMIC DNA]</scope>
    <source>
        <strain evidence="2">finn</strain>
    </source>
</reference>
<dbReference type="PANTHER" id="PTHR30191:SF0">
    <property type="entry name" value="FORMATE ACETYLTRANSFERASE 1"/>
    <property type="match status" value="1"/>
</dbReference>
<proteinExistence type="predicted"/>
<dbReference type="InterPro" id="IPR050244">
    <property type="entry name" value="Auton_GlycylRad_Cofactor"/>
</dbReference>
<dbReference type="SUPFAM" id="SSF51998">
    <property type="entry name" value="PFL-like glycyl radical enzymes"/>
    <property type="match status" value="1"/>
</dbReference>
<name>A0A1Y1UJ07_9FUNG</name>
<protein>
    <submittedName>
        <fullName evidence="1">PFL-domain-containing protein</fullName>
    </submittedName>
</protein>